<accession>A0A6P7SSD0</accession>
<gene>
    <name evidence="3" type="primary">LOC115215857</name>
</gene>
<keyword evidence="1" id="KW-1133">Transmembrane helix</keyword>
<evidence type="ECO:0000313" key="2">
    <source>
        <dbReference type="Proteomes" id="UP000515154"/>
    </source>
</evidence>
<organism evidence="2 3">
    <name type="scientific">Octopus sinensis</name>
    <name type="common">East Asian common octopus</name>
    <dbReference type="NCBI Taxonomy" id="2607531"/>
    <lineage>
        <taxon>Eukaryota</taxon>
        <taxon>Metazoa</taxon>
        <taxon>Spiralia</taxon>
        <taxon>Lophotrochozoa</taxon>
        <taxon>Mollusca</taxon>
        <taxon>Cephalopoda</taxon>
        <taxon>Coleoidea</taxon>
        <taxon>Octopodiformes</taxon>
        <taxon>Octopoda</taxon>
        <taxon>Incirrata</taxon>
        <taxon>Octopodidae</taxon>
        <taxon>Octopus</taxon>
    </lineage>
</organism>
<dbReference type="KEGG" id="osn:115215857"/>
<feature type="transmembrane region" description="Helical" evidence="1">
    <location>
        <begin position="61"/>
        <end position="84"/>
    </location>
</feature>
<dbReference type="AlphaFoldDB" id="A0A6P7SSD0"/>
<evidence type="ECO:0000313" key="3">
    <source>
        <dbReference type="RefSeq" id="XP_029641058.1"/>
    </source>
</evidence>
<dbReference type="RefSeq" id="XP_029641058.1">
    <property type="nucleotide sequence ID" value="XM_029785198.2"/>
</dbReference>
<name>A0A6P7SSD0_9MOLL</name>
<proteinExistence type="predicted"/>
<keyword evidence="2" id="KW-1185">Reference proteome</keyword>
<sequence length="124" mass="14158">MFPDVFQTNVSDIDVDEFGVSNKCSREHSNDLSTPCLYRRRPSVMSQTTAFMKENESQVSFGGLLILCICFMYATLIFLFWTIFGKLFSLVRLAISAPKNRSKNPFRLPHPSNFHLNRAISSGR</sequence>
<keyword evidence="1" id="KW-0812">Transmembrane</keyword>
<reference evidence="3" key="1">
    <citation type="submission" date="2025-08" db="UniProtKB">
        <authorList>
            <consortium name="RefSeq"/>
        </authorList>
    </citation>
    <scope>IDENTIFICATION</scope>
</reference>
<protein>
    <submittedName>
        <fullName evidence="3">Uncharacterized protein LOC115215857</fullName>
    </submittedName>
</protein>
<keyword evidence="1" id="KW-0472">Membrane</keyword>
<evidence type="ECO:0000256" key="1">
    <source>
        <dbReference type="SAM" id="Phobius"/>
    </source>
</evidence>
<dbReference type="Proteomes" id="UP000515154">
    <property type="component" value="Linkage group LG9"/>
</dbReference>